<dbReference type="Proteomes" id="UP000182769">
    <property type="component" value="Unassembled WGS sequence"/>
</dbReference>
<dbReference type="InterPro" id="IPR010836">
    <property type="entry name" value="SapC"/>
</dbReference>
<name>A0A0K6II48_9GAMM</name>
<accession>A0A0K6II48</accession>
<gene>
    <name evidence="1" type="ORF">Ga0061065_102105</name>
</gene>
<dbReference type="RefSeq" id="WP_055461740.1">
    <property type="nucleotide sequence ID" value="NZ_CYHG01000002.1"/>
</dbReference>
<dbReference type="EMBL" id="CYHG01000002">
    <property type="protein sequence ID" value="CUB02768.1"/>
    <property type="molecule type" value="Genomic_DNA"/>
</dbReference>
<protein>
    <submittedName>
        <fullName evidence="1">SapC</fullName>
    </submittedName>
</protein>
<organism evidence="1 2">
    <name type="scientific">Marinomonas fungiae</name>
    <dbReference type="NCBI Taxonomy" id="1137284"/>
    <lineage>
        <taxon>Bacteria</taxon>
        <taxon>Pseudomonadati</taxon>
        <taxon>Pseudomonadota</taxon>
        <taxon>Gammaproteobacteria</taxon>
        <taxon>Oceanospirillales</taxon>
        <taxon>Oceanospirillaceae</taxon>
        <taxon>Marinomonas</taxon>
    </lineage>
</organism>
<evidence type="ECO:0000313" key="1">
    <source>
        <dbReference type="EMBL" id="CUB02768.1"/>
    </source>
</evidence>
<dbReference type="OrthoDB" id="9806524at2"/>
<dbReference type="AlphaFoldDB" id="A0A0K6II48"/>
<dbReference type="Pfam" id="PF07277">
    <property type="entry name" value="SapC"/>
    <property type="match status" value="1"/>
</dbReference>
<proteinExistence type="predicted"/>
<dbReference type="STRING" id="1137284.GCA_001418205_00610"/>
<sequence>MPTWQVVSKQNHANAGWTSPTDYRQTKHLSVIPALAGEFGHLIPTYPMAFLKNSTGKFQLCVLLGLKKHCNAFLDLNNRWTAQYVPANLRSYPFSLMESSNGQQVLAVDADSDFFHIEAQTNDKPVLNQAGTAHDSLKELIQFMGQRHIQQLQTDHAVDLLAQHQVLKEWQESVITEDGSSEQTVLKGLYCFDEKALQHLDGDALQTLASKGALGVAYAQLYSQTRLKYLVKRQQWHDKQTHSAQTSNVDLDKLFGESDSDDLFTF</sequence>
<keyword evidence="2" id="KW-1185">Reference proteome</keyword>
<reference evidence="2" key="1">
    <citation type="submission" date="2015-08" db="EMBL/GenBank/DDBJ databases">
        <authorList>
            <person name="Varghese N."/>
        </authorList>
    </citation>
    <scope>NUCLEOTIDE SEQUENCE [LARGE SCALE GENOMIC DNA]</scope>
    <source>
        <strain evidence="2">JCM 18476</strain>
    </source>
</reference>
<evidence type="ECO:0000313" key="2">
    <source>
        <dbReference type="Proteomes" id="UP000182769"/>
    </source>
</evidence>